<dbReference type="SUPFAM" id="SSF69593">
    <property type="entry name" value="Glycerol-3-phosphate (1)-acyltransferase"/>
    <property type="match status" value="1"/>
</dbReference>
<protein>
    <submittedName>
        <fullName evidence="2">Acyltransferase</fullName>
        <ecNumber evidence="2">2.3.-.-</ecNumber>
    </submittedName>
</protein>
<dbReference type="AlphaFoldDB" id="A0A379X3J3"/>
<keyword evidence="1" id="KW-1133">Transmembrane helix</keyword>
<organism evidence="2 3">
    <name type="scientific">Salmonella enterica I</name>
    <dbReference type="NCBI Taxonomy" id="59201"/>
    <lineage>
        <taxon>Bacteria</taxon>
        <taxon>Pseudomonadati</taxon>
        <taxon>Pseudomonadota</taxon>
        <taxon>Gammaproteobacteria</taxon>
        <taxon>Enterobacterales</taxon>
        <taxon>Enterobacteriaceae</taxon>
        <taxon>Salmonella</taxon>
    </lineage>
</organism>
<keyword evidence="2" id="KW-0808">Transferase</keyword>
<evidence type="ECO:0000313" key="2">
    <source>
        <dbReference type="EMBL" id="SUH40820.1"/>
    </source>
</evidence>
<evidence type="ECO:0000256" key="1">
    <source>
        <dbReference type="SAM" id="Phobius"/>
    </source>
</evidence>
<sequence length="113" mass="12774">MTRILAAITLPLSIVLTILVTIVCSVPIIVAGMVKLLLPVPCIWRKVSIFCNFMMYCWCAGLAALLRLNPHLQWDVEGLEGLSKKNWYLLICNHRSWARYRCAFAFCSASISQ</sequence>
<feature type="transmembrane region" description="Helical" evidence="1">
    <location>
        <begin position="12"/>
        <end position="37"/>
    </location>
</feature>
<dbReference type="EMBL" id="UGXT01000002">
    <property type="protein sequence ID" value="SUH40820.1"/>
    <property type="molecule type" value="Genomic_DNA"/>
</dbReference>
<dbReference type="EC" id="2.3.-.-" evidence="2"/>
<name>A0A379X3J3_SALET</name>
<dbReference type="GO" id="GO:0016746">
    <property type="term" value="F:acyltransferase activity"/>
    <property type="evidence" value="ECO:0007669"/>
    <property type="project" value="UniProtKB-KW"/>
</dbReference>
<keyword evidence="2" id="KW-0012">Acyltransferase</keyword>
<dbReference type="Proteomes" id="UP000254712">
    <property type="component" value="Unassembled WGS sequence"/>
</dbReference>
<accession>A0A379X3J3</accession>
<keyword evidence="1" id="KW-0472">Membrane</keyword>
<reference evidence="2 3" key="1">
    <citation type="submission" date="2018-06" db="EMBL/GenBank/DDBJ databases">
        <authorList>
            <consortium name="Pathogen Informatics"/>
            <person name="Doyle S."/>
        </authorList>
    </citation>
    <scope>NUCLEOTIDE SEQUENCE [LARGE SCALE GENOMIC DNA]</scope>
    <source>
        <strain evidence="2 3">NCTC8261</strain>
    </source>
</reference>
<evidence type="ECO:0000313" key="3">
    <source>
        <dbReference type="Proteomes" id="UP000254712"/>
    </source>
</evidence>
<proteinExistence type="predicted"/>
<feature type="transmembrane region" description="Helical" evidence="1">
    <location>
        <begin position="49"/>
        <end position="68"/>
    </location>
</feature>
<gene>
    <name evidence="2" type="primary">yihG_1</name>
    <name evidence="2" type="ORF">NCTC8261_07234</name>
</gene>
<keyword evidence="1" id="KW-0812">Transmembrane</keyword>